<keyword evidence="3" id="KW-1185">Reference proteome</keyword>
<evidence type="ECO:0008006" key="4">
    <source>
        <dbReference type="Google" id="ProtNLM"/>
    </source>
</evidence>
<sequence length="112" mass="12000">MGAILIRWAILAIAIFVAAHLKFIGIRYESVPALLVAALVLGIINALLKPIFVTLSFPLILLTFGLFLVLINALLLYWTGKLVSGFIVPTFGSAIGGALVISLVRLALEGWL</sequence>
<protein>
    <recommendedName>
        <fullName evidence="4">Phage holin family protein</fullName>
    </recommendedName>
</protein>
<accession>A0A5E6M4K5</accession>
<evidence type="ECO:0000313" key="2">
    <source>
        <dbReference type="EMBL" id="VVM04501.1"/>
    </source>
</evidence>
<dbReference type="Pfam" id="PF04020">
    <property type="entry name" value="Phage_holin_4_2"/>
    <property type="match status" value="1"/>
</dbReference>
<dbReference type="PANTHER" id="PTHR37309">
    <property type="entry name" value="SLR0284 PROTEIN"/>
    <property type="match status" value="1"/>
</dbReference>
<keyword evidence="1" id="KW-1133">Transmembrane helix</keyword>
<organism evidence="2 3">
    <name type="scientific">Methylacidimicrobium tartarophylax</name>
    <dbReference type="NCBI Taxonomy" id="1041768"/>
    <lineage>
        <taxon>Bacteria</taxon>
        <taxon>Pseudomonadati</taxon>
        <taxon>Verrucomicrobiota</taxon>
        <taxon>Methylacidimicrobium</taxon>
    </lineage>
</organism>
<dbReference type="EMBL" id="CABFVA020000004">
    <property type="protein sequence ID" value="VVM04501.1"/>
    <property type="molecule type" value="Genomic_DNA"/>
</dbReference>
<name>A0A5E6M4K5_9BACT</name>
<feature type="transmembrane region" description="Helical" evidence="1">
    <location>
        <begin position="59"/>
        <end position="79"/>
    </location>
</feature>
<feature type="transmembrane region" description="Helical" evidence="1">
    <location>
        <begin position="31"/>
        <end position="53"/>
    </location>
</feature>
<keyword evidence="1" id="KW-0812">Transmembrane</keyword>
<dbReference type="Proteomes" id="UP000334923">
    <property type="component" value="Unassembled WGS sequence"/>
</dbReference>
<dbReference type="InterPro" id="IPR007165">
    <property type="entry name" value="Phage_holin_4_2"/>
</dbReference>
<dbReference type="RefSeq" id="WP_142659017.1">
    <property type="nucleotide sequence ID" value="NZ_CABFVA020000004.1"/>
</dbReference>
<feature type="transmembrane region" description="Helical" evidence="1">
    <location>
        <begin position="86"/>
        <end position="108"/>
    </location>
</feature>
<dbReference type="AlphaFoldDB" id="A0A5E6M4K5"/>
<feature type="transmembrane region" description="Helical" evidence="1">
    <location>
        <begin position="6"/>
        <end position="24"/>
    </location>
</feature>
<dbReference type="PANTHER" id="PTHR37309:SF1">
    <property type="entry name" value="SLR0284 PROTEIN"/>
    <property type="match status" value="1"/>
</dbReference>
<proteinExistence type="predicted"/>
<evidence type="ECO:0000256" key="1">
    <source>
        <dbReference type="SAM" id="Phobius"/>
    </source>
</evidence>
<evidence type="ECO:0000313" key="3">
    <source>
        <dbReference type="Proteomes" id="UP000334923"/>
    </source>
</evidence>
<reference evidence="2 3" key="1">
    <citation type="submission" date="2019-09" db="EMBL/GenBank/DDBJ databases">
        <authorList>
            <person name="Cremers G."/>
        </authorList>
    </citation>
    <scope>NUCLEOTIDE SEQUENCE [LARGE SCALE GENOMIC DNA]</scope>
    <source>
        <strain evidence="2">4A</strain>
    </source>
</reference>
<dbReference type="OrthoDB" id="9797048at2"/>
<keyword evidence="1" id="KW-0472">Membrane</keyword>
<gene>
    <name evidence="2" type="ORF">MAMT_00131</name>
</gene>